<name>A0A3B0M1Y5_9GAMM</name>
<reference evidence="1" key="1">
    <citation type="submission" date="2018-04" db="EMBL/GenBank/DDBJ databases">
        <authorList>
            <person name="Go L.Y."/>
            <person name="Mitchell J.A."/>
        </authorList>
    </citation>
    <scope>NUCLEOTIDE SEQUENCE</scope>
    <source>
        <strain evidence="1">ARTV</strain>
    </source>
</reference>
<dbReference type="EMBL" id="UFQR01000011">
    <property type="protein sequence ID" value="SSW96213.1"/>
    <property type="molecule type" value="Genomic_DNA"/>
</dbReference>
<gene>
    <name evidence="1" type="ORF">ARTV_2527</name>
</gene>
<accession>A0A3B0M1Y5</accession>
<protein>
    <submittedName>
        <fullName evidence="1">Uncharacterized protein</fullName>
    </submittedName>
</protein>
<dbReference type="AlphaFoldDB" id="A0A3B0M1Y5"/>
<evidence type="ECO:0000313" key="1">
    <source>
        <dbReference type="EMBL" id="SSW96213.1"/>
    </source>
</evidence>
<sequence>MPARIVFKKNYIDFVRDVALANGKVSNRMIAKRLNVDEKTIRKWRSDHYDFDRAFREALSMLREKIIKTAVINLDVRKIKTINKTADGESESIKEILPTHNDIAVFEKIGLSSVIISQTEERKCYLQTILERKHSGEITPLQAGQLIEIEGIPVPTTLLLEIKQFQVSSIPDDILSQKAITSDMTPEEAAETYKKLMG</sequence>
<organism evidence="1">
    <name type="scientific">Arsenophonus endosymbiont of Trialeurodes vaporariorum</name>
    <dbReference type="NCBI Taxonomy" id="235567"/>
    <lineage>
        <taxon>Bacteria</taxon>
        <taxon>Pseudomonadati</taxon>
        <taxon>Pseudomonadota</taxon>
        <taxon>Gammaproteobacteria</taxon>
        <taxon>Enterobacterales</taxon>
        <taxon>Morganellaceae</taxon>
        <taxon>Arsenophonus</taxon>
    </lineage>
</organism>
<proteinExistence type="predicted"/>